<dbReference type="Gene3D" id="1.25.40.10">
    <property type="entry name" value="Tetratricopeptide repeat domain"/>
    <property type="match status" value="1"/>
</dbReference>
<evidence type="ECO:0000313" key="1">
    <source>
        <dbReference type="EMBL" id="PHZ84760.1"/>
    </source>
</evidence>
<protein>
    <submittedName>
        <fullName evidence="1">Uncharacterized protein</fullName>
    </submittedName>
</protein>
<comment type="caution">
    <text evidence="1">The sequence shown here is derived from an EMBL/GenBank/DDBJ whole genome shotgun (WGS) entry which is preliminary data.</text>
</comment>
<evidence type="ECO:0000313" key="2">
    <source>
        <dbReference type="Proteomes" id="UP000229730"/>
    </source>
</evidence>
<dbReference type="OrthoDB" id="8517954at2"/>
<gene>
    <name evidence="1" type="ORF">CRD36_10775</name>
</gene>
<accession>A0A2G4YR64</accession>
<dbReference type="InParanoid" id="A0A2G4YR64"/>
<name>A0A2G4YR64_9PROT</name>
<dbReference type="InterPro" id="IPR011990">
    <property type="entry name" value="TPR-like_helical_dom_sf"/>
</dbReference>
<organism evidence="1 2">
    <name type="scientific">Paremcibacter congregatus</name>
    <dbReference type="NCBI Taxonomy" id="2043170"/>
    <lineage>
        <taxon>Bacteria</taxon>
        <taxon>Pseudomonadati</taxon>
        <taxon>Pseudomonadota</taxon>
        <taxon>Alphaproteobacteria</taxon>
        <taxon>Emcibacterales</taxon>
        <taxon>Emcibacteraceae</taxon>
        <taxon>Paremcibacter</taxon>
    </lineage>
</organism>
<reference evidence="1 2" key="1">
    <citation type="submission" date="2017-10" db="EMBL/GenBank/DDBJ databases">
        <title>Frigbacter circumglobatus gen. nov. sp. nov., isolated from sediment cultured in situ.</title>
        <authorList>
            <person name="Zhao Z."/>
        </authorList>
    </citation>
    <scope>NUCLEOTIDE SEQUENCE [LARGE SCALE GENOMIC DNA]</scope>
    <source>
        <strain evidence="1 2">ZYL</strain>
    </source>
</reference>
<proteinExistence type="predicted"/>
<dbReference type="EMBL" id="PDEM01000023">
    <property type="protein sequence ID" value="PHZ84760.1"/>
    <property type="molecule type" value="Genomic_DNA"/>
</dbReference>
<dbReference type="Proteomes" id="UP000229730">
    <property type="component" value="Unassembled WGS sequence"/>
</dbReference>
<dbReference type="RefSeq" id="WP_099473088.1">
    <property type="nucleotide sequence ID" value="NZ_CP041025.1"/>
</dbReference>
<keyword evidence="2" id="KW-1185">Reference proteome</keyword>
<sequence>MYCGRSGTGPFLTILLLCFWLVDLPSASANDYGWTEDKIGKLAVKADKAARKKRWNQAIHYGEKALEGSKVLYPEYSPLYINRLKTLNRYYDRANRLPEVSDHVKKAFRLSSAHLGPDHATSKVSRLLYYKLLLAEKDYPAAILLVKDTLARLGESDDDQFKRLHYLGQLYSFYGLTNQFELEEQTIRERLALNSLMVGEGLENNSDILLDLAKNLCTQKKYLEHDALVKVWGTNFICLRN</sequence>
<dbReference type="AlphaFoldDB" id="A0A2G4YR64"/>